<reference evidence="2" key="1">
    <citation type="submission" date="2014-09" db="EMBL/GenBank/DDBJ databases">
        <authorList>
            <person name="Mudge J."/>
            <person name="Ramaraj T."/>
            <person name="Lindquist I.E."/>
            <person name="Bharti A.K."/>
            <person name="Sundararajan A."/>
            <person name="Cameron C.T."/>
            <person name="Woodward J.E."/>
            <person name="May G.D."/>
            <person name="Brubaker C."/>
            <person name="Broadhvest J."/>
            <person name="Wilkins T.A."/>
        </authorList>
    </citation>
    <scope>NUCLEOTIDE SEQUENCE</scope>
    <source>
        <strain evidence="2">cv. AKA8401</strain>
    </source>
</reference>
<evidence type="ECO:0000313" key="2">
    <source>
        <dbReference type="Proteomes" id="UP000032142"/>
    </source>
</evidence>
<dbReference type="Proteomes" id="UP000032142">
    <property type="component" value="Unassembled WGS sequence"/>
</dbReference>
<dbReference type="AlphaFoldDB" id="A0A0B0P0S3"/>
<name>A0A0B0P0S3_GOSAR</name>
<accession>A0A0B0P0S3</accession>
<keyword evidence="2" id="KW-1185">Reference proteome</keyword>
<dbReference type="EMBL" id="KN411146">
    <property type="protein sequence ID" value="KHG18675.1"/>
    <property type="molecule type" value="Genomic_DNA"/>
</dbReference>
<proteinExistence type="predicted"/>
<organism evidence="1 2">
    <name type="scientific">Gossypium arboreum</name>
    <name type="common">Tree cotton</name>
    <name type="synonym">Gossypium nanking</name>
    <dbReference type="NCBI Taxonomy" id="29729"/>
    <lineage>
        <taxon>Eukaryota</taxon>
        <taxon>Viridiplantae</taxon>
        <taxon>Streptophyta</taxon>
        <taxon>Embryophyta</taxon>
        <taxon>Tracheophyta</taxon>
        <taxon>Spermatophyta</taxon>
        <taxon>Magnoliopsida</taxon>
        <taxon>eudicotyledons</taxon>
        <taxon>Gunneridae</taxon>
        <taxon>Pentapetalae</taxon>
        <taxon>rosids</taxon>
        <taxon>malvids</taxon>
        <taxon>Malvales</taxon>
        <taxon>Malvaceae</taxon>
        <taxon>Malvoideae</taxon>
        <taxon>Gossypium</taxon>
    </lineage>
</organism>
<gene>
    <name evidence="1" type="ORF">F383_24376</name>
</gene>
<sequence>MSRTWSYIGLPIKVDAMSQTWYYTDSRISRLMPCLRHWSYTGSHLSVPMPCPRHGLTLAIISRG</sequence>
<evidence type="ECO:0000313" key="1">
    <source>
        <dbReference type="EMBL" id="KHG18675.1"/>
    </source>
</evidence>
<protein>
    <submittedName>
        <fullName evidence="1">Uncharacterized protein</fullName>
    </submittedName>
</protein>